<accession>A0A5C4N2P8</accession>
<dbReference type="EMBL" id="VDFU01000005">
    <property type="protein sequence ID" value="TNC51201.1"/>
    <property type="molecule type" value="Genomic_DNA"/>
</dbReference>
<feature type="signal peptide" evidence="2">
    <location>
        <begin position="1"/>
        <end position="22"/>
    </location>
</feature>
<dbReference type="Proteomes" id="UP000305887">
    <property type="component" value="Unassembled WGS sequence"/>
</dbReference>
<gene>
    <name evidence="3" type="ORF">FHG66_06555</name>
</gene>
<name>A0A5C4N2P8_9RHOB</name>
<keyword evidence="4" id="KW-1185">Reference proteome</keyword>
<evidence type="ECO:0000256" key="1">
    <source>
        <dbReference type="SAM" id="MobiDB-lite"/>
    </source>
</evidence>
<organism evidence="3 4">
    <name type="scientific">Rubellimicrobium rubrum</name>
    <dbReference type="NCBI Taxonomy" id="2585369"/>
    <lineage>
        <taxon>Bacteria</taxon>
        <taxon>Pseudomonadati</taxon>
        <taxon>Pseudomonadota</taxon>
        <taxon>Alphaproteobacteria</taxon>
        <taxon>Rhodobacterales</taxon>
        <taxon>Roseobacteraceae</taxon>
        <taxon>Rubellimicrobium</taxon>
    </lineage>
</organism>
<evidence type="ECO:0000313" key="3">
    <source>
        <dbReference type="EMBL" id="TNC51201.1"/>
    </source>
</evidence>
<proteinExistence type="predicted"/>
<sequence length="251" mass="23637">MKFATLTASTAVLLLSSTAIMAQEAGATTSLDNVYVDVGGQAIQVPVAQAAQACGLDEAAIQQVASTRLEESGLDPAVVYGLGNETASATDSTGATGTEAATSTDTAAASGTMDSTGTATADAGAAGTAGATATGTDMAATDAGTTGADASATDMASTDTAAAPTDSGTTGMTSDMATADAAGSAAGGDLTGTVQDVESTAADTSATGTADPMMQLVVCQIDQAQATQAGIDVSGAGAMGTTGATGSTATE</sequence>
<protein>
    <submittedName>
        <fullName evidence="3">Uncharacterized protein</fullName>
    </submittedName>
</protein>
<dbReference type="OrthoDB" id="10018679at2"/>
<evidence type="ECO:0000256" key="2">
    <source>
        <dbReference type="SAM" id="SignalP"/>
    </source>
</evidence>
<keyword evidence="2" id="KW-0732">Signal</keyword>
<evidence type="ECO:0000313" key="4">
    <source>
        <dbReference type="Proteomes" id="UP000305887"/>
    </source>
</evidence>
<dbReference type="RefSeq" id="WP_139075943.1">
    <property type="nucleotide sequence ID" value="NZ_VDFU01000005.1"/>
</dbReference>
<dbReference type="AlphaFoldDB" id="A0A5C4N2P8"/>
<comment type="caution">
    <text evidence="3">The sequence shown here is derived from an EMBL/GenBank/DDBJ whole genome shotgun (WGS) entry which is preliminary data.</text>
</comment>
<feature type="region of interest" description="Disordered" evidence="1">
    <location>
        <begin position="88"/>
        <end position="175"/>
    </location>
</feature>
<feature type="chain" id="PRO_5022734208" evidence="2">
    <location>
        <begin position="23"/>
        <end position="251"/>
    </location>
</feature>
<reference evidence="3 4" key="1">
    <citation type="submission" date="2019-06" db="EMBL/GenBank/DDBJ databases">
        <title>YIM 131921 draft genome.</title>
        <authorList>
            <person name="Jiang L."/>
        </authorList>
    </citation>
    <scope>NUCLEOTIDE SEQUENCE [LARGE SCALE GENOMIC DNA]</scope>
    <source>
        <strain evidence="3 4">YIM 131921</strain>
    </source>
</reference>